<dbReference type="CDD" id="cd02966">
    <property type="entry name" value="TlpA_like_family"/>
    <property type="match status" value="1"/>
</dbReference>
<dbReference type="SUPFAM" id="SSF52833">
    <property type="entry name" value="Thioredoxin-like"/>
    <property type="match status" value="1"/>
</dbReference>
<evidence type="ECO:0000259" key="1">
    <source>
        <dbReference type="PROSITE" id="PS51352"/>
    </source>
</evidence>
<organism evidence="2 3">
    <name type="scientific">Luteibaculum oceani</name>
    <dbReference type="NCBI Taxonomy" id="1294296"/>
    <lineage>
        <taxon>Bacteria</taxon>
        <taxon>Pseudomonadati</taxon>
        <taxon>Bacteroidota</taxon>
        <taxon>Flavobacteriia</taxon>
        <taxon>Flavobacteriales</taxon>
        <taxon>Luteibaculaceae</taxon>
        <taxon>Luteibaculum</taxon>
    </lineage>
</organism>
<sequence>MNKLKFIPQIIAAFTLFSCAETDPKEILQNSFQKCQSIQAGTYEMVEYVKFMSQSDTNKFEYDCVFKKLKDDSLYSSAFHYTKSFENGNTWDVMYTGNEFVSYFGDKDTGIIMNKQQWAEDIIKFRHNHTFYEPFTERNSYPIPHDSILKNPRKTFQLVGETVINGRECYQIRVTTKPENDTTDSFQFLRIEQDFWISKKDFIPLAYADAIDGEMDGDTMYQYNRKELLNYSINDSSKIKAISPAALPSHVYLKDYQPYKSPPLLANNTPAPNFTLISIDGDSISLDDYKGKVVLLDFFYKSCHPCMKALPLLNDLHHKYAEKGLVILGINPFDDIKNDDMRNFLTKREVKHLSLFGANKVAAQYNVSAYPTFYLIDKTGKITYQQSGYGQVIDQELEDTIKERL</sequence>
<evidence type="ECO:0000313" key="3">
    <source>
        <dbReference type="Proteomes" id="UP000321168"/>
    </source>
</evidence>
<dbReference type="InterPro" id="IPR013766">
    <property type="entry name" value="Thioredoxin_domain"/>
</dbReference>
<dbReference type="Gene3D" id="3.40.30.10">
    <property type="entry name" value="Glutaredoxin"/>
    <property type="match status" value="1"/>
</dbReference>
<feature type="domain" description="Thioredoxin" evidence="1">
    <location>
        <begin position="265"/>
        <end position="405"/>
    </location>
</feature>
<reference evidence="2 3" key="1">
    <citation type="submission" date="2019-08" db="EMBL/GenBank/DDBJ databases">
        <title>Genome of Luteibaculum oceani JCM 18817.</title>
        <authorList>
            <person name="Bowman J.P."/>
        </authorList>
    </citation>
    <scope>NUCLEOTIDE SEQUENCE [LARGE SCALE GENOMIC DNA]</scope>
    <source>
        <strain evidence="2 3">JCM 18817</strain>
    </source>
</reference>
<dbReference type="EMBL" id="VORB01000009">
    <property type="protein sequence ID" value="TXC76930.1"/>
    <property type="molecule type" value="Genomic_DNA"/>
</dbReference>
<keyword evidence="3" id="KW-1185">Reference proteome</keyword>
<accession>A0A5C6UWH6</accession>
<proteinExistence type="predicted"/>
<dbReference type="GO" id="GO:0016491">
    <property type="term" value="F:oxidoreductase activity"/>
    <property type="evidence" value="ECO:0007669"/>
    <property type="project" value="InterPro"/>
</dbReference>
<dbReference type="OrthoDB" id="9815205at2"/>
<dbReference type="Proteomes" id="UP000321168">
    <property type="component" value="Unassembled WGS sequence"/>
</dbReference>
<comment type="caution">
    <text evidence="2">The sequence shown here is derived from an EMBL/GenBank/DDBJ whole genome shotgun (WGS) entry which is preliminary data.</text>
</comment>
<dbReference type="InterPro" id="IPR050553">
    <property type="entry name" value="Thioredoxin_ResA/DsbE_sf"/>
</dbReference>
<dbReference type="PANTHER" id="PTHR42852:SF13">
    <property type="entry name" value="PROTEIN DIPZ"/>
    <property type="match status" value="1"/>
</dbReference>
<evidence type="ECO:0000313" key="2">
    <source>
        <dbReference type="EMBL" id="TXC76930.1"/>
    </source>
</evidence>
<dbReference type="PROSITE" id="PS51352">
    <property type="entry name" value="THIOREDOXIN_2"/>
    <property type="match status" value="1"/>
</dbReference>
<gene>
    <name evidence="2" type="ORF">FRX97_09950</name>
</gene>
<dbReference type="PROSITE" id="PS51257">
    <property type="entry name" value="PROKAR_LIPOPROTEIN"/>
    <property type="match status" value="1"/>
</dbReference>
<protein>
    <submittedName>
        <fullName evidence="2">Redoxin domain-containing protein</fullName>
    </submittedName>
</protein>
<dbReference type="GO" id="GO:0016209">
    <property type="term" value="F:antioxidant activity"/>
    <property type="evidence" value="ECO:0007669"/>
    <property type="project" value="InterPro"/>
</dbReference>
<dbReference type="PANTHER" id="PTHR42852">
    <property type="entry name" value="THIOL:DISULFIDE INTERCHANGE PROTEIN DSBE"/>
    <property type="match status" value="1"/>
</dbReference>
<dbReference type="RefSeq" id="WP_147015068.1">
    <property type="nucleotide sequence ID" value="NZ_VORB01000009.1"/>
</dbReference>
<dbReference type="AlphaFoldDB" id="A0A5C6UWH6"/>
<name>A0A5C6UWH6_9FLAO</name>
<dbReference type="Pfam" id="PF00578">
    <property type="entry name" value="AhpC-TSA"/>
    <property type="match status" value="1"/>
</dbReference>
<dbReference type="InterPro" id="IPR036249">
    <property type="entry name" value="Thioredoxin-like_sf"/>
</dbReference>
<dbReference type="InterPro" id="IPR000866">
    <property type="entry name" value="AhpC/TSA"/>
</dbReference>